<evidence type="ECO:0000256" key="2">
    <source>
        <dbReference type="SAM" id="SignalP"/>
    </source>
</evidence>
<proteinExistence type="predicted"/>
<name>A0A2X4YXM8_LEDLE</name>
<evidence type="ECO:0000256" key="1">
    <source>
        <dbReference type="SAM" id="MobiDB-lite"/>
    </source>
</evidence>
<feature type="region of interest" description="Disordered" evidence="1">
    <location>
        <begin position="28"/>
        <end position="86"/>
    </location>
</feature>
<accession>A0A2X4YXM8</accession>
<feature type="compositionally biased region" description="Basic and acidic residues" evidence="1">
    <location>
        <begin position="28"/>
        <end position="41"/>
    </location>
</feature>
<dbReference type="EMBL" id="LS483476">
    <property type="protein sequence ID" value="SQI53104.1"/>
    <property type="molecule type" value="Genomic_DNA"/>
</dbReference>
<keyword evidence="4" id="KW-1185">Reference proteome</keyword>
<dbReference type="STRING" id="1348624.GCA_001591545_02567"/>
<dbReference type="KEGG" id="blen:NCTC4824_00645"/>
<organism evidence="3 4">
    <name type="scientific">Lederbergia lenta</name>
    <name type="common">Bacillus lentus</name>
    <dbReference type="NCBI Taxonomy" id="1467"/>
    <lineage>
        <taxon>Bacteria</taxon>
        <taxon>Bacillati</taxon>
        <taxon>Bacillota</taxon>
        <taxon>Bacilli</taxon>
        <taxon>Bacillales</taxon>
        <taxon>Bacillaceae</taxon>
        <taxon>Lederbergia</taxon>
    </lineage>
</organism>
<dbReference type="PROSITE" id="PS51257">
    <property type="entry name" value="PROKAR_LIPOPROTEIN"/>
    <property type="match status" value="1"/>
</dbReference>
<evidence type="ECO:0000313" key="4">
    <source>
        <dbReference type="Proteomes" id="UP000249134"/>
    </source>
</evidence>
<feature type="signal peptide" evidence="2">
    <location>
        <begin position="1"/>
        <end position="21"/>
    </location>
</feature>
<feature type="compositionally biased region" description="Basic and acidic residues" evidence="1">
    <location>
        <begin position="75"/>
        <end position="86"/>
    </location>
</feature>
<evidence type="ECO:0000313" key="3">
    <source>
        <dbReference type="EMBL" id="SQI53104.1"/>
    </source>
</evidence>
<dbReference type="RefSeq" id="WP_066142516.1">
    <property type="nucleotide sequence ID" value="NZ_CBCSGM010000002.1"/>
</dbReference>
<reference evidence="3 4" key="1">
    <citation type="submission" date="2018-06" db="EMBL/GenBank/DDBJ databases">
        <authorList>
            <consortium name="Pathogen Informatics"/>
            <person name="Doyle S."/>
        </authorList>
    </citation>
    <scope>NUCLEOTIDE SEQUENCE [LARGE SCALE GENOMIC DNA]</scope>
    <source>
        <strain evidence="3 4">NCTC4824</strain>
    </source>
</reference>
<gene>
    <name evidence="3" type="ORF">NCTC4824_00645</name>
</gene>
<sequence>MRAKGKILILSALLSVSFLSACNTDNNKFNEQEEIDYRPVRYDNNTDLNDDNQVKKPYIHDENPDETNEGMQKGYDLEFNKNRGAE</sequence>
<keyword evidence="2" id="KW-0732">Signal</keyword>
<feature type="compositionally biased region" description="Basic and acidic residues" evidence="1">
    <location>
        <begin position="52"/>
        <end position="62"/>
    </location>
</feature>
<feature type="chain" id="PRO_5015965416" description="Lipoprotein" evidence="2">
    <location>
        <begin position="22"/>
        <end position="86"/>
    </location>
</feature>
<dbReference type="AlphaFoldDB" id="A0A2X4YXM8"/>
<evidence type="ECO:0008006" key="5">
    <source>
        <dbReference type="Google" id="ProtNLM"/>
    </source>
</evidence>
<protein>
    <recommendedName>
        <fullName evidence="5">Lipoprotein</fullName>
    </recommendedName>
</protein>
<dbReference type="Proteomes" id="UP000249134">
    <property type="component" value="Chromosome 1"/>
</dbReference>